<gene>
    <name evidence="7" type="ORF">OFUS_LOCUS12359</name>
</gene>
<keyword evidence="3" id="KW-0677">Repeat</keyword>
<dbReference type="PROSITE" id="PS00478">
    <property type="entry name" value="LIM_DOMAIN_1"/>
    <property type="match status" value="3"/>
</dbReference>
<keyword evidence="6" id="KW-0539">Nucleus</keyword>
<dbReference type="GO" id="GO:0045214">
    <property type="term" value="P:sarcomere organization"/>
    <property type="evidence" value="ECO:0007669"/>
    <property type="project" value="TreeGrafter"/>
</dbReference>
<dbReference type="EMBL" id="CAIIXF020000006">
    <property type="protein sequence ID" value="CAH1786467.1"/>
    <property type="molecule type" value="Genomic_DNA"/>
</dbReference>
<keyword evidence="5" id="KW-0440">LIM domain</keyword>
<sequence length="311" mass="32805">MSGAPICPKCGDRVYFQEERSAAGKKWHEKCFKCGSCNKRLDSTNVTEHEGEEGMELFCNSCHRKKFGPKGYGFSGGAAGLSTDGGEAGNRSSYTGTTGGSVDKTNPNNCPRCGKAVYFAEQVLSLDRKWHKLCFRCLDCNRGLDSTNAAGHEGEAFCKGCHGKRYGPKGYGFAGGAGTGLSMDTGKRGEVTRDNVPATAQAYAAPTTELSNLDLNGDAPKRTSVASKFGGAPKCPRCTKSVYAAEKINGPAGSSYHKACFRCKDCGTSLESGKECSREDIIFCKGCYGKSYGPKGYGYGGGAGALSVEGK</sequence>
<dbReference type="Gene3D" id="2.10.110.10">
    <property type="entry name" value="Cysteine Rich Protein"/>
    <property type="match status" value="3"/>
</dbReference>
<comment type="caution">
    <text evidence="7">The sequence shown here is derived from an EMBL/GenBank/DDBJ whole genome shotgun (WGS) entry which is preliminary data.</text>
</comment>
<dbReference type="CDD" id="cd09326">
    <property type="entry name" value="LIM_CRP_like"/>
    <property type="match status" value="2"/>
</dbReference>
<dbReference type="PROSITE" id="PS50023">
    <property type="entry name" value="LIM_DOMAIN_2"/>
    <property type="match status" value="3"/>
</dbReference>
<evidence type="ECO:0000256" key="3">
    <source>
        <dbReference type="ARBA" id="ARBA00022737"/>
    </source>
</evidence>
<dbReference type="InterPro" id="IPR001781">
    <property type="entry name" value="Znf_LIM"/>
</dbReference>
<name>A0A8J1UK58_OWEFU</name>
<dbReference type="AlphaFoldDB" id="A0A8J1UK58"/>
<keyword evidence="4" id="KW-0862">Zinc</keyword>
<evidence type="ECO:0000256" key="5">
    <source>
        <dbReference type="ARBA" id="ARBA00023038"/>
    </source>
</evidence>
<dbReference type="GO" id="GO:0030018">
    <property type="term" value="C:Z disc"/>
    <property type="evidence" value="ECO:0007669"/>
    <property type="project" value="TreeGrafter"/>
</dbReference>
<keyword evidence="8" id="KW-1185">Reference proteome</keyword>
<keyword evidence="2" id="KW-0479">Metal-binding</keyword>
<proteinExistence type="predicted"/>
<dbReference type="Pfam" id="PF00412">
    <property type="entry name" value="LIM"/>
    <property type="match status" value="3"/>
</dbReference>
<protein>
    <submittedName>
        <fullName evidence="7">Uncharacterized protein</fullName>
    </submittedName>
</protein>
<reference evidence="7" key="1">
    <citation type="submission" date="2022-03" db="EMBL/GenBank/DDBJ databases">
        <authorList>
            <person name="Martin C."/>
        </authorList>
    </citation>
    <scope>NUCLEOTIDE SEQUENCE</scope>
</reference>
<comment type="subcellular location">
    <subcellularLocation>
        <location evidence="1">Nucleus</location>
    </subcellularLocation>
</comment>
<dbReference type="GO" id="GO:0060537">
    <property type="term" value="P:muscle tissue development"/>
    <property type="evidence" value="ECO:0007669"/>
    <property type="project" value="TreeGrafter"/>
</dbReference>
<dbReference type="GO" id="GO:0046872">
    <property type="term" value="F:metal ion binding"/>
    <property type="evidence" value="ECO:0007669"/>
    <property type="project" value="UniProtKB-KW"/>
</dbReference>
<evidence type="ECO:0000256" key="1">
    <source>
        <dbReference type="ARBA" id="ARBA00004123"/>
    </source>
</evidence>
<dbReference type="GO" id="GO:0008307">
    <property type="term" value="F:structural constituent of muscle"/>
    <property type="evidence" value="ECO:0007669"/>
    <property type="project" value="TreeGrafter"/>
</dbReference>
<dbReference type="SMART" id="SM00132">
    <property type="entry name" value="LIM"/>
    <property type="match status" value="3"/>
</dbReference>
<dbReference type="Proteomes" id="UP000749559">
    <property type="component" value="Unassembled WGS sequence"/>
</dbReference>
<evidence type="ECO:0000313" key="8">
    <source>
        <dbReference type="Proteomes" id="UP000749559"/>
    </source>
</evidence>
<evidence type="ECO:0000256" key="4">
    <source>
        <dbReference type="ARBA" id="ARBA00022833"/>
    </source>
</evidence>
<dbReference type="OrthoDB" id="8062037at2759"/>
<evidence type="ECO:0000256" key="2">
    <source>
        <dbReference type="ARBA" id="ARBA00022723"/>
    </source>
</evidence>
<dbReference type="PANTHER" id="PTHR24215:SF35">
    <property type="entry name" value="MUSCLE LIM PROTEIN MLP84B"/>
    <property type="match status" value="1"/>
</dbReference>
<evidence type="ECO:0000313" key="7">
    <source>
        <dbReference type="EMBL" id="CAH1786467.1"/>
    </source>
</evidence>
<organism evidence="7 8">
    <name type="scientific">Owenia fusiformis</name>
    <name type="common">Polychaete worm</name>
    <dbReference type="NCBI Taxonomy" id="6347"/>
    <lineage>
        <taxon>Eukaryota</taxon>
        <taxon>Metazoa</taxon>
        <taxon>Spiralia</taxon>
        <taxon>Lophotrochozoa</taxon>
        <taxon>Annelida</taxon>
        <taxon>Polychaeta</taxon>
        <taxon>Sedentaria</taxon>
        <taxon>Canalipalpata</taxon>
        <taxon>Sabellida</taxon>
        <taxon>Oweniida</taxon>
        <taxon>Oweniidae</taxon>
        <taxon>Owenia</taxon>
    </lineage>
</organism>
<dbReference type="PANTHER" id="PTHR24215">
    <property type="entry name" value="RHO-GTPASE-ACTIVATING PROTEIN LRG1"/>
    <property type="match status" value="1"/>
</dbReference>
<dbReference type="FunFam" id="2.10.110.10:FF:000001">
    <property type="entry name" value="Cysteine and glycine-rich protein 1"/>
    <property type="match status" value="3"/>
</dbReference>
<dbReference type="SUPFAM" id="SSF57716">
    <property type="entry name" value="Glucocorticoid receptor-like (DNA-binding domain)"/>
    <property type="match status" value="6"/>
</dbReference>
<accession>A0A8J1UK58</accession>
<dbReference type="GO" id="GO:0042805">
    <property type="term" value="F:actinin binding"/>
    <property type="evidence" value="ECO:0007669"/>
    <property type="project" value="TreeGrafter"/>
</dbReference>
<evidence type="ECO:0000256" key="6">
    <source>
        <dbReference type="ARBA" id="ARBA00023242"/>
    </source>
</evidence>
<dbReference type="GO" id="GO:0005634">
    <property type="term" value="C:nucleus"/>
    <property type="evidence" value="ECO:0007669"/>
    <property type="project" value="UniProtKB-SubCell"/>
</dbReference>